<gene>
    <name evidence="2" type="ORF">MTR67_043465</name>
</gene>
<feature type="compositionally biased region" description="Basic and acidic residues" evidence="1">
    <location>
        <begin position="513"/>
        <end position="530"/>
    </location>
</feature>
<protein>
    <recommendedName>
        <fullName evidence="4">DUF4283 domain-containing protein</fullName>
    </recommendedName>
</protein>
<dbReference type="SUPFAM" id="SSF56219">
    <property type="entry name" value="DNase I-like"/>
    <property type="match status" value="1"/>
</dbReference>
<feature type="non-terminal residue" evidence="2">
    <location>
        <position position="598"/>
    </location>
</feature>
<dbReference type="PANTHER" id="PTHR33710:SF54">
    <property type="entry name" value="NON-LTR RETROELEMENT REVERSE TRANSCRIPTASE"/>
    <property type="match status" value="1"/>
</dbReference>
<evidence type="ECO:0000313" key="3">
    <source>
        <dbReference type="Proteomes" id="UP001234989"/>
    </source>
</evidence>
<evidence type="ECO:0008006" key="4">
    <source>
        <dbReference type="Google" id="ProtNLM"/>
    </source>
</evidence>
<sequence length="598" mass="69649">MLDKMHKLSIIAVLDPFSDNTHVQNIKHQLAMKQAVSNCNGKIWLFWMTDIDYVVLEEDEQQITCDIRHNALHNQFTITFVYAKCKDHLRRSLWDRILYNAADNNRPWCSVGFSGQKYTWSNNRGIHHRIWKRLDRALVNDSWLEKMPQTTITNLSSIGSDHCPLLLKMVAKEEEHTKYFKFVNCWANHPNFFDMVKSCWERKVEGNNMWRFHQKLKRLSNTLSTWSRGKFGDIFMKVKEYEEKSIFTGENKLINEGAMDCIPRMVNQEQNNNLTVVPTIEELKEVVFSMNPNSAAGPDGMNGKPTDSNIGYNAVIMSDSEGQLQMNTKGQLAGSSVEQEQAKKDQSSEPAPYTVIQTMAARLRHIQAQHETPIELVPPKITSKKRLPAIIYDMDDFMTKLAVDWLPWHCFKKEFITPLLSPIGKVLYLDTTSIKRTRASMAKVKVQVDLTKARPRNVWIGLDSEDLTIGRWQTIEYENIPPYCDYCKHQGHMIYECNFKSRDEEFKKRKELEVDKKDKNKGENGRREMTTNRPRNKKMMGNKTKVTGKLATKDNLYNKRKKNGKHKKEKPTSNRRKKLRKQFGDQPHHKIGGQFSKQ</sequence>
<organism evidence="2 3">
    <name type="scientific">Solanum verrucosum</name>
    <dbReference type="NCBI Taxonomy" id="315347"/>
    <lineage>
        <taxon>Eukaryota</taxon>
        <taxon>Viridiplantae</taxon>
        <taxon>Streptophyta</taxon>
        <taxon>Embryophyta</taxon>
        <taxon>Tracheophyta</taxon>
        <taxon>Spermatophyta</taxon>
        <taxon>Magnoliopsida</taxon>
        <taxon>eudicotyledons</taxon>
        <taxon>Gunneridae</taxon>
        <taxon>Pentapetalae</taxon>
        <taxon>asterids</taxon>
        <taxon>lamiids</taxon>
        <taxon>Solanales</taxon>
        <taxon>Solanaceae</taxon>
        <taxon>Solanoideae</taxon>
        <taxon>Solaneae</taxon>
        <taxon>Solanum</taxon>
    </lineage>
</organism>
<accession>A0AAF0UP50</accession>
<feature type="compositionally biased region" description="Polar residues" evidence="1">
    <location>
        <begin position="326"/>
        <end position="339"/>
    </location>
</feature>
<evidence type="ECO:0000256" key="1">
    <source>
        <dbReference type="SAM" id="MobiDB-lite"/>
    </source>
</evidence>
<dbReference type="Proteomes" id="UP001234989">
    <property type="component" value="Chromosome 10"/>
</dbReference>
<keyword evidence="3" id="KW-1185">Reference proteome</keyword>
<feature type="compositionally biased region" description="Basic residues" evidence="1">
    <location>
        <begin position="558"/>
        <end position="581"/>
    </location>
</feature>
<dbReference type="InterPro" id="IPR036691">
    <property type="entry name" value="Endo/exonu/phosph_ase_sf"/>
</dbReference>
<dbReference type="Gene3D" id="3.60.10.10">
    <property type="entry name" value="Endonuclease/exonuclease/phosphatase"/>
    <property type="match status" value="1"/>
</dbReference>
<dbReference type="PANTHER" id="PTHR33710">
    <property type="entry name" value="BNAC02G09200D PROTEIN"/>
    <property type="match status" value="1"/>
</dbReference>
<name>A0AAF0UP50_SOLVR</name>
<dbReference type="AlphaFoldDB" id="A0AAF0UP50"/>
<proteinExistence type="predicted"/>
<feature type="region of interest" description="Disordered" evidence="1">
    <location>
        <begin position="513"/>
        <end position="598"/>
    </location>
</feature>
<dbReference type="EMBL" id="CP133621">
    <property type="protein sequence ID" value="WMV50080.1"/>
    <property type="molecule type" value="Genomic_DNA"/>
</dbReference>
<reference evidence="2" key="1">
    <citation type="submission" date="2023-08" db="EMBL/GenBank/DDBJ databases">
        <title>A de novo genome assembly of Solanum verrucosum Schlechtendal, a Mexican diploid species geographically isolated from the other diploid A-genome species in potato relatives.</title>
        <authorList>
            <person name="Hosaka K."/>
        </authorList>
    </citation>
    <scope>NUCLEOTIDE SEQUENCE</scope>
    <source>
        <tissue evidence="2">Young leaves</tissue>
    </source>
</reference>
<evidence type="ECO:0000313" key="2">
    <source>
        <dbReference type="EMBL" id="WMV50080.1"/>
    </source>
</evidence>
<feature type="region of interest" description="Disordered" evidence="1">
    <location>
        <begin position="326"/>
        <end position="350"/>
    </location>
</feature>